<keyword evidence="1" id="KW-0479">Metal-binding</keyword>
<feature type="region of interest" description="Disordered" evidence="2">
    <location>
        <begin position="449"/>
        <end position="469"/>
    </location>
</feature>
<dbReference type="InterPro" id="IPR001878">
    <property type="entry name" value="Znf_CCHC"/>
</dbReference>
<dbReference type="EMBL" id="CM029037">
    <property type="protein sequence ID" value="KAG2656597.1"/>
    <property type="molecule type" value="Genomic_DNA"/>
</dbReference>
<dbReference type="PROSITE" id="PS50158">
    <property type="entry name" value="ZF_CCHC"/>
    <property type="match status" value="1"/>
</dbReference>
<keyword evidence="1" id="KW-0862">Zinc</keyword>
<feature type="region of interest" description="Disordered" evidence="2">
    <location>
        <begin position="283"/>
        <end position="355"/>
    </location>
</feature>
<dbReference type="Proteomes" id="UP000823388">
    <property type="component" value="Chromosome 1K"/>
</dbReference>
<evidence type="ECO:0000313" key="4">
    <source>
        <dbReference type="EMBL" id="KAG2656597.1"/>
    </source>
</evidence>
<evidence type="ECO:0000259" key="3">
    <source>
        <dbReference type="PROSITE" id="PS50158"/>
    </source>
</evidence>
<reference evidence="4" key="1">
    <citation type="submission" date="2020-05" db="EMBL/GenBank/DDBJ databases">
        <title>WGS assembly of Panicum virgatum.</title>
        <authorList>
            <person name="Lovell J.T."/>
            <person name="Jenkins J."/>
            <person name="Shu S."/>
            <person name="Juenger T.E."/>
            <person name="Schmutz J."/>
        </authorList>
    </citation>
    <scope>NUCLEOTIDE SEQUENCE</scope>
    <source>
        <strain evidence="4">AP13</strain>
    </source>
</reference>
<dbReference type="AlphaFoldDB" id="A0A8T0XBV3"/>
<protein>
    <recommendedName>
        <fullName evidence="3">CCHC-type domain-containing protein</fullName>
    </recommendedName>
</protein>
<feature type="compositionally biased region" description="Basic and acidic residues" evidence="2">
    <location>
        <begin position="33"/>
        <end position="44"/>
    </location>
</feature>
<feature type="compositionally biased region" description="Basic and acidic residues" evidence="2">
    <location>
        <begin position="1"/>
        <end position="16"/>
    </location>
</feature>
<keyword evidence="1" id="KW-0863">Zinc-finger</keyword>
<evidence type="ECO:0000256" key="2">
    <source>
        <dbReference type="SAM" id="MobiDB-lite"/>
    </source>
</evidence>
<keyword evidence="5" id="KW-1185">Reference proteome</keyword>
<dbReference type="SMART" id="SM00343">
    <property type="entry name" value="ZnF_C2HC"/>
    <property type="match status" value="2"/>
</dbReference>
<dbReference type="PANTHER" id="PTHR33170:SF51">
    <property type="entry name" value="CCHC-TYPE DOMAIN-CONTAINING PROTEIN"/>
    <property type="match status" value="1"/>
</dbReference>
<proteinExistence type="predicted"/>
<dbReference type="GO" id="GO:0008270">
    <property type="term" value="F:zinc ion binding"/>
    <property type="evidence" value="ECO:0007669"/>
    <property type="project" value="UniProtKB-KW"/>
</dbReference>
<feature type="domain" description="CCHC-type" evidence="3">
    <location>
        <begin position="74"/>
        <end position="89"/>
    </location>
</feature>
<sequence length="516" mass="58133">MSDEDLRHKLNRDQGGRRFPTQQFLQQNSSRWDQPKRDEPRWAGKESGGNQGMLCYNYHQYGHHKSQCTNPSYCYSCKLSGHIAPKCPNAKVNKGLKLDGFGMPGQLFYSMTIPEEQVEVDKSIRAIMTVLEGRGTRFRIDTELKYLADSEWDWQVKRLSSNQFLVVVTSVAVMKLLQKMGHIRFTCFDIVASVEVTEMAPESFSVLKDTWVRATGIPKVARKEAFVIELAYLVGDPEEVHVESLNWREVWIKVACKNPAHINSSSEVYINKQGYKITWCVSEQGPPKTNQDPHDKSDNKDEETDEEEQDSQDNYDELTKEILKGGAPPEQKSPSESRPKSTPSASSHRQRTLAAEDQGMQCSYNTQIGLLDAQNGATPQLEKSEQTLGSGGKLTTVLMGDLGEKTQEDEDVLYQSDNGWLVEKPVAHLEEIVEVADWGEEDDLLEAELPADHNIPKRNPPPQATTFSKRVPRSGISVLKLVEDRVAAKNLEAPGQPSKNFIEERVAIHGPINRCY</sequence>
<dbReference type="Gene3D" id="4.10.60.10">
    <property type="entry name" value="Zinc finger, CCHC-type"/>
    <property type="match status" value="1"/>
</dbReference>
<dbReference type="PANTHER" id="PTHR33170">
    <property type="entry name" value="DUF4283 DOMAIN-CONTAINING PROTEIN-RELATED"/>
    <property type="match status" value="1"/>
</dbReference>
<comment type="caution">
    <text evidence="4">The sequence shown here is derived from an EMBL/GenBank/DDBJ whole genome shotgun (WGS) entry which is preliminary data.</text>
</comment>
<evidence type="ECO:0000313" key="5">
    <source>
        <dbReference type="Proteomes" id="UP000823388"/>
    </source>
</evidence>
<feature type="compositionally biased region" description="Acidic residues" evidence="2">
    <location>
        <begin position="300"/>
        <end position="316"/>
    </location>
</feature>
<evidence type="ECO:0000256" key="1">
    <source>
        <dbReference type="PROSITE-ProRule" id="PRU00047"/>
    </source>
</evidence>
<feature type="compositionally biased region" description="Polar residues" evidence="2">
    <location>
        <begin position="20"/>
        <end position="32"/>
    </location>
</feature>
<feature type="region of interest" description="Disordered" evidence="2">
    <location>
        <begin position="1"/>
        <end position="46"/>
    </location>
</feature>
<accession>A0A8T0XBV3</accession>
<dbReference type="SUPFAM" id="SSF57756">
    <property type="entry name" value="Retrovirus zinc finger-like domains"/>
    <property type="match status" value="1"/>
</dbReference>
<organism evidence="4 5">
    <name type="scientific">Panicum virgatum</name>
    <name type="common">Blackwell switchgrass</name>
    <dbReference type="NCBI Taxonomy" id="38727"/>
    <lineage>
        <taxon>Eukaryota</taxon>
        <taxon>Viridiplantae</taxon>
        <taxon>Streptophyta</taxon>
        <taxon>Embryophyta</taxon>
        <taxon>Tracheophyta</taxon>
        <taxon>Spermatophyta</taxon>
        <taxon>Magnoliopsida</taxon>
        <taxon>Liliopsida</taxon>
        <taxon>Poales</taxon>
        <taxon>Poaceae</taxon>
        <taxon>PACMAD clade</taxon>
        <taxon>Panicoideae</taxon>
        <taxon>Panicodae</taxon>
        <taxon>Paniceae</taxon>
        <taxon>Panicinae</taxon>
        <taxon>Panicum</taxon>
        <taxon>Panicum sect. Hiantes</taxon>
    </lineage>
</organism>
<dbReference type="InterPro" id="IPR036875">
    <property type="entry name" value="Znf_CCHC_sf"/>
</dbReference>
<dbReference type="GO" id="GO:0003676">
    <property type="term" value="F:nucleic acid binding"/>
    <property type="evidence" value="ECO:0007669"/>
    <property type="project" value="InterPro"/>
</dbReference>
<name>A0A8T0XBV3_PANVG</name>
<gene>
    <name evidence="4" type="ORF">PVAP13_1KG096600</name>
</gene>